<dbReference type="InterPro" id="IPR002328">
    <property type="entry name" value="ADH_Zn_CS"/>
</dbReference>
<comment type="caution">
    <text evidence="8">The sequence shown here is derived from an EMBL/GenBank/DDBJ whole genome shotgun (WGS) entry which is preliminary data.</text>
</comment>
<dbReference type="EMBL" id="JBIRYO010000038">
    <property type="protein sequence ID" value="MFI2478392.1"/>
    <property type="molecule type" value="Genomic_DNA"/>
</dbReference>
<dbReference type="InterPro" id="IPR013154">
    <property type="entry name" value="ADH-like_N"/>
</dbReference>
<evidence type="ECO:0000313" key="9">
    <source>
        <dbReference type="Proteomes" id="UP001611415"/>
    </source>
</evidence>
<dbReference type="PROSITE" id="PS00059">
    <property type="entry name" value="ADH_ZINC"/>
    <property type="match status" value="1"/>
</dbReference>
<evidence type="ECO:0000256" key="1">
    <source>
        <dbReference type="ARBA" id="ARBA00001947"/>
    </source>
</evidence>
<dbReference type="SUPFAM" id="SSF50129">
    <property type="entry name" value="GroES-like"/>
    <property type="match status" value="1"/>
</dbReference>
<sequence>MITGPGVGGVADIAPPRPASDGVVIEISKVGICGTDKELFDGSMAYLHDGNARYPLRIGHEWVGRVLEVGVDVDPSFVHRRVTGDTMLGCGQCERCTAGRAHVCAARYEIGVRGGWPGALAERLAVPVSALHVIPESISDTAAAMIEPAGNAWRAFDGAGVVAGERLLILGPGTIGLLCAMFARAAGVEVHLLGREGRSLQFARTLGFDGVWTGDTIPDLAWHGVVDASSATRFPGLAIDLAEPGRRVALVGLAGSPSRVDTRDIALKDVTVVGVLGASAGLRPAIDAFASGTVDPCPLVSAIVALEEATGVLSGGSISDAGPGPKTLIDLQRRCR</sequence>
<evidence type="ECO:0000256" key="4">
    <source>
        <dbReference type="ARBA" id="ARBA00023002"/>
    </source>
</evidence>
<protein>
    <submittedName>
        <fullName evidence="8">Zinc-binding dehydrogenase</fullName>
    </submittedName>
</protein>
<dbReference type="InterPro" id="IPR011032">
    <property type="entry name" value="GroES-like_sf"/>
</dbReference>
<evidence type="ECO:0000256" key="3">
    <source>
        <dbReference type="ARBA" id="ARBA00022833"/>
    </source>
</evidence>
<feature type="domain" description="Alcohol dehydrogenase-like C-terminal" evidence="6">
    <location>
        <begin position="175"/>
        <end position="289"/>
    </location>
</feature>
<dbReference type="PANTHER" id="PTHR43401">
    <property type="entry name" value="L-THREONINE 3-DEHYDROGENASE"/>
    <property type="match status" value="1"/>
</dbReference>
<keyword evidence="3 5" id="KW-0862">Zinc</keyword>
<dbReference type="PANTHER" id="PTHR43401:SF2">
    <property type="entry name" value="L-THREONINE 3-DEHYDROGENASE"/>
    <property type="match status" value="1"/>
</dbReference>
<evidence type="ECO:0000256" key="5">
    <source>
        <dbReference type="RuleBase" id="RU361277"/>
    </source>
</evidence>
<organism evidence="8 9">
    <name type="scientific">Nocardia xishanensis</name>
    <dbReference type="NCBI Taxonomy" id="238964"/>
    <lineage>
        <taxon>Bacteria</taxon>
        <taxon>Bacillati</taxon>
        <taxon>Actinomycetota</taxon>
        <taxon>Actinomycetes</taxon>
        <taxon>Mycobacteriales</taxon>
        <taxon>Nocardiaceae</taxon>
        <taxon>Nocardia</taxon>
    </lineage>
</organism>
<dbReference type="RefSeq" id="WP_397095882.1">
    <property type="nucleotide sequence ID" value="NZ_JBIRYO010000038.1"/>
</dbReference>
<dbReference type="InterPro" id="IPR050129">
    <property type="entry name" value="Zn_alcohol_dh"/>
</dbReference>
<evidence type="ECO:0000259" key="6">
    <source>
        <dbReference type="Pfam" id="PF00107"/>
    </source>
</evidence>
<evidence type="ECO:0000256" key="2">
    <source>
        <dbReference type="ARBA" id="ARBA00022723"/>
    </source>
</evidence>
<keyword evidence="4" id="KW-0560">Oxidoreductase</keyword>
<dbReference type="Proteomes" id="UP001611415">
    <property type="component" value="Unassembled WGS sequence"/>
</dbReference>
<gene>
    <name evidence="8" type="ORF">ACH49W_33975</name>
</gene>
<dbReference type="Gene3D" id="3.90.180.10">
    <property type="entry name" value="Medium-chain alcohol dehydrogenases, catalytic domain"/>
    <property type="match status" value="1"/>
</dbReference>
<evidence type="ECO:0000313" key="8">
    <source>
        <dbReference type="EMBL" id="MFI2478392.1"/>
    </source>
</evidence>
<feature type="domain" description="Alcohol dehydrogenase-like N-terminal" evidence="7">
    <location>
        <begin position="21"/>
        <end position="136"/>
    </location>
</feature>
<dbReference type="Gene3D" id="3.40.50.720">
    <property type="entry name" value="NAD(P)-binding Rossmann-like Domain"/>
    <property type="match status" value="1"/>
</dbReference>
<evidence type="ECO:0000259" key="7">
    <source>
        <dbReference type="Pfam" id="PF08240"/>
    </source>
</evidence>
<reference evidence="8 9" key="1">
    <citation type="submission" date="2024-10" db="EMBL/GenBank/DDBJ databases">
        <title>The Natural Products Discovery Center: Release of the First 8490 Sequenced Strains for Exploring Actinobacteria Biosynthetic Diversity.</title>
        <authorList>
            <person name="Kalkreuter E."/>
            <person name="Kautsar S.A."/>
            <person name="Yang D."/>
            <person name="Bader C.D."/>
            <person name="Teijaro C.N."/>
            <person name="Fluegel L."/>
            <person name="Davis C.M."/>
            <person name="Simpson J.R."/>
            <person name="Lauterbach L."/>
            <person name="Steele A.D."/>
            <person name="Gui C."/>
            <person name="Meng S."/>
            <person name="Li G."/>
            <person name="Viehrig K."/>
            <person name="Ye F."/>
            <person name="Su P."/>
            <person name="Kiefer A.F."/>
            <person name="Nichols A."/>
            <person name="Cepeda A.J."/>
            <person name="Yan W."/>
            <person name="Fan B."/>
            <person name="Jiang Y."/>
            <person name="Adhikari A."/>
            <person name="Zheng C.-J."/>
            <person name="Schuster L."/>
            <person name="Cowan T.M."/>
            <person name="Smanski M.J."/>
            <person name="Chevrette M.G."/>
            <person name="De Carvalho L.P.S."/>
            <person name="Shen B."/>
        </authorList>
    </citation>
    <scope>NUCLEOTIDE SEQUENCE [LARGE SCALE GENOMIC DNA]</scope>
    <source>
        <strain evidence="8 9">NPDC019275</strain>
    </source>
</reference>
<dbReference type="InterPro" id="IPR036291">
    <property type="entry name" value="NAD(P)-bd_dom_sf"/>
</dbReference>
<comment type="similarity">
    <text evidence="5">Belongs to the zinc-containing alcohol dehydrogenase family.</text>
</comment>
<keyword evidence="9" id="KW-1185">Reference proteome</keyword>
<comment type="cofactor">
    <cofactor evidence="1 5">
        <name>Zn(2+)</name>
        <dbReference type="ChEBI" id="CHEBI:29105"/>
    </cofactor>
</comment>
<keyword evidence="2 5" id="KW-0479">Metal-binding</keyword>
<dbReference type="InterPro" id="IPR013149">
    <property type="entry name" value="ADH-like_C"/>
</dbReference>
<proteinExistence type="inferred from homology"/>
<name>A0ABW7XBK5_9NOCA</name>
<dbReference type="Pfam" id="PF00107">
    <property type="entry name" value="ADH_zinc_N"/>
    <property type="match status" value="1"/>
</dbReference>
<dbReference type="SUPFAM" id="SSF51735">
    <property type="entry name" value="NAD(P)-binding Rossmann-fold domains"/>
    <property type="match status" value="1"/>
</dbReference>
<accession>A0ABW7XBK5</accession>
<dbReference type="Pfam" id="PF08240">
    <property type="entry name" value="ADH_N"/>
    <property type="match status" value="1"/>
</dbReference>